<evidence type="ECO:0000313" key="3">
    <source>
        <dbReference type="EMBL" id="PXF40089.1"/>
    </source>
</evidence>
<reference evidence="3 4" key="1">
    <citation type="journal article" date="2018" name="Mol. Biol. Evol.">
        <title>Analysis of the draft genome of the red seaweed Gracilariopsis chorda provides insights into genome size evolution in Rhodophyta.</title>
        <authorList>
            <person name="Lee J."/>
            <person name="Yang E.C."/>
            <person name="Graf L."/>
            <person name="Yang J.H."/>
            <person name="Qiu H."/>
            <person name="Zel Zion U."/>
            <person name="Chan C.X."/>
            <person name="Stephens T.G."/>
            <person name="Weber A.P.M."/>
            <person name="Boo G.H."/>
            <person name="Boo S.M."/>
            <person name="Kim K.M."/>
            <person name="Shin Y."/>
            <person name="Jung M."/>
            <person name="Lee S.J."/>
            <person name="Yim H.S."/>
            <person name="Lee J.H."/>
            <person name="Bhattacharya D."/>
            <person name="Yoon H.S."/>
        </authorList>
    </citation>
    <scope>NUCLEOTIDE SEQUENCE [LARGE SCALE GENOMIC DNA]</scope>
    <source>
        <strain evidence="3 4">SKKU-2015</strain>
        <tissue evidence="3">Whole body</tissue>
    </source>
</reference>
<dbReference type="Gene3D" id="1.20.1280.50">
    <property type="match status" value="1"/>
</dbReference>
<protein>
    <recommendedName>
        <fullName evidence="2">F-box domain-containing protein</fullName>
    </recommendedName>
</protein>
<gene>
    <name evidence="3" type="ORF">BWQ96_10187</name>
</gene>
<dbReference type="Proteomes" id="UP000247409">
    <property type="component" value="Unassembled WGS sequence"/>
</dbReference>
<dbReference type="AlphaFoldDB" id="A0A2V3IDC9"/>
<dbReference type="InterPro" id="IPR001810">
    <property type="entry name" value="F-box_dom"/>
</dbReference>
<dbReference type="PROSITE" id="PS50181">
    <property type="entry name" value="FBOX"/>
    <property type="match status" value="1"/>
</dbReference>
<evidence type="ECO:0000313" key="4">
    <source>
        <dbReference type="Proteomes" id="UP000247409"/>
    </source>
</evidence>
<evidence type="ECO:0000256" key="1">
    <source>
        <dbReference type="SAM" id="MobiDB-lite"/>
    </source>
</evidence>
<comment type="caution">
    <text evidence="3">The sequence shown here is derived from an EMBL/GenBank/DDBJ whole genome shotgun (WGS) entry which is preliminary data.</text>
</comment>
<dbReference type="GO" id="GO:0005737">
    <property type="term" value="C:cytoplasm"/>
    <property type="evidence" value="ECO:0007669"/>
    <property type="project" value="TreeGrafter"/>
</dbReference>
<name>A0A2V3IDC9_9FLOR</name>
<dbReference type="EMBL" id="NBIV01000359">
    <property type="protein sequence ID" value="PXF40089.1"/>
    <property type="molecule type" value="Genomic_DNA"/>
</dbReference>
<dbReference type="InterPro" id="IPR036047">
    <property type="entry name" value="F-box-like_dom_sf"/>
</dbReference>
<dbReference type="CDD" id="cd21546">
    <property type="entry name" value="SPOC_FPA-like"/>
    <property type="match status" value="1"/>
</dbReference>
<dbReference type="GO" id="GO:0031146">
    <property type="term" value="P:SCF-dependent proteasomal ubiquitin-dependent protein catabolic process"/>
    <property type="evidence" value="ECO:0007669"/>
    <property type="project" value="TreeGrafter"/>
</dbReference>
<accession>A0A2V3IDC9</accession>
<dbReference type="GO" id="GO:0019005">
    <property type="term" value="C:SCF ubiquitin ligase complex"/>
    <property type="evidence" value="ECO:0007669"/>
    <property type="project" value="TreeGrafter"/>
</dbReference>
<keyword evidence="4" id="KW-1185">Reference proteome</keyword>
<proteinExistence type="predicted"/>
<sequence>MFNFSKPSTRPRASSDHHLHLLSHLPETPRSHPHHQQQQQQPHQHHQLPPFRHPNSQTHHPPCTDVVHHSHDLQDDDDPVSHLFAAAAAQNPLPDTPATGPKRMRACPDHPRNHIDHPEVVAPDSVPALVNDVRNMLDYVASKPSLQNGSASFLRDYLRTMLLQNAHSATEAIHAANKAHRAEVMAGRRKSREPFKSIPDETAKHIFSFLGGRDLARAREVCTRWNRFGSEEGLWRKLCLANWSALESDPAVWSLIDRCIPLGSYNCWRSIYPKIENIPKWTCRLQKTGRFVCNLVAHQISGTPVGDVGLPKVLVVERRFNIVHLQTFVLHDAAVLYFEPESEADRHGFDEFIEYLNKRTRAGLALEDQRRFIFIPPCDYTRTQINYHGRSLLGVVQNAYNPLGPL</sequence>
<evidence type="ECO:0000259" key="2">
    <source>
        <dbReference type="PROSITE" id="PS50181"/>
    </source>
</evidence>
<dbReference type="SMART" id="SM00256">
    <property type="entry name" value="FBOX"/>
    <property type="match status" value="1"/>
</dbReference>
<organism evidence="3 4">
    <name type="scientific">Gracilariopsis chorda</name>
    <dbReference type="NCBI Taxonomy" id="448386"/>
    <lineage>
        <taxon>Eukaryota</taxon>
        <taxon>Rhodophyta</taxon>
        <taxon>Florideophyceae</taxon>
        <taxon>Rhodymeniophycidae</taxon>
        <taxon>Gracilariales</taxon>
        <taxon>Gracilariaceae</taxon>
        <taxon>Gracilariopsis</taxon>
    </lineage>
</organism>
<dbReference type="STRING" id="448386.A0A2V3IDC9"/>
<dbReference type="Pfam" id="PF12937">
    <property type="entry name" value="F-box-like"/>
    <property type="match status" value="1"/>
</dbReference>
<feature type="domain" description="F-box" evidence="2">
    <location>
        <begin position="192"/>
        <end position="238"/>
    </location>
</feature>
<dbReference type="PANTHER" id="PTHR12874:SF9">
    <property type="entry name" value="F-BOX ONLY PROTEIN 48"/>
    <property type="match status" value="1"/>
</dbReference>
<dbReference type="SUPFAM" id="SSF81383">
    <property type="entry name" value="F-box domain"/>
    <property type="match status" value="1"/>
</dbReference>
<dbReference type="OrthoDB" id="192402at2759"/>
<feature type="region of interest" description="Disordered" evidence="1">
    <location>
        <begin position="25"/>
        <end position="78"/>
    </location>
</feature>
<dbReference type="PANTHER" id="PTHR12874">
    <property type="entry name" value="F-BOX ONLY PROTEIN 48-RELATED"/>
    <property type="match status" value="1"/>
</dbReference>
<dbReference type="InterPro" id="IPR012921">
    <property type="entry name" value="SPOC_C"/>
</dbReference>
<dbReference type="Pfam" id="PF07744">
    <property type="entry name" value="SPOC"/>
    <property type="match status" value="1"/>
</dbReference>